<gene>
    <name evidence="1" type="ORF">BN850_0137900</name>
</gene>
<proteinExistence type="predicted"/>
<dbReference type="EMBL" id="CBMI010005067">
    <property type="protein sequence ID" value="CDL73402.1"/>
    <property type="molecule type" value="Genomic_DNA"/>
</dbReference>
<protein>
    <submittedName>
        <fullName evidence="1">Unclassified</fullName>
    </submittedName>
</protein>
<sequence>MVGRRRLLFGGWCDGSRGHNEPIRHLYLSYQAQGLTVWAPRGLGNS</sequence>
<organism evidence="1">
    <name type="scientific">Fusarium clavum</name>
    <dbReference type="NCBI Taxonomy" id="2594811"/>
    <lineage>
        <taxon>Eukaryota</taxon>
        <taxon>Fungi</taxon>
        <taxon>Dikarya</taxon>
        <taxon>Ascomycota</taxon>
        <taxon>Pezizomycotina</taxon>
        <taxon>Sordariomycetes</taxon>
        <taxon>Hypocreomycetidae</taxon>
        <taxon>Hypocreales</taxon>
        <taxon>Nectriaceae</taxon>
        <taxon>Fusarium</taxon>
        <taxon>Fusarium incarnatum-equiseti species complex</taxon>
    </lineage>
</organism>
<name>W1I9X4_9HYPO</name>
<accession>W1I9X4</accession>
<geneLocation type="mitochondrion" evidence="1"/>
<reference evidence="1" key="1">
    <citation type="submission" date="2013-05" db="EMBL/GenBank/DDBJ databases">
        <title>Draft genome sequences of six wheat associated Fusarium spp. isolates.</title>
        <authorList>
            <person name="Moolhuijzen P.M."/>
            <person name="Manners J.M."/>
            <person name="Wilcox S."/>
            <person name="Bellgard M.I."/>
            <person name="Gardiner D.M."/>
        </authorList>
    </citation>
    <scope>NUCLEOTIDE SEQUENCE</scope>
    <source>
        <strain evidence="1">CS3069</strain>
    </source>
</reference>
<feature type="non-terminal residue" evidence="1">
    <location>
        <position position="46"/>
    </location>
</feature>
<dbReference type="AlphaFoldDB" id="W1I9X4"/>
<keyword evidence="1" id="KW-0496">Mitochondrion</keyword>
<evidence type="ECO:0000313" key="1">
    <source>
        <dbReference type="EMBL" id="CDL73402.1"/>
    </source>
</evidence>
<dbReference type="EMBL" id="HG321330">
    <property type="protein sequence ID" value="CEF82664.1"/>
    <property type="molecule type" value="Genomic_DNA"/>
</dbReference>